<evidence type="ECO:0000259" key="1">
    <source>
        <dbReference type="Pfam" id="PF01396"/>
    </source>
</evidence>
<proteinExistence type="predicted"/>
<dbReference type="SUPFAM" id="SSF57783">
    <property type="entry name" value="Zinc beta-ribbon"/>
    <property type="match status" value="1"/>
</dbReference>
<dbReference type="GO" id="GO:0003677">
    <property type="term" value="F:DNA binding"/>
    <property type="evidence" value="ECO:0007669"/>
    <property type="project" value="InterPro"/>
</dbReference>
<feature type="domain" description="DNA topoisomerase type IA zn finger" evidence="1">
    <location>
        <begin position="252"/>
        <end position="289"/>
    </location>
</feature>
<dbReference type="Proteomes" id="UP000605144">
    <property type="component" value="Unassembled WGS sequence"/>
</dbReference>
<reference evidence="2" key="1">
    <citation type="journal article" date="2020" name="ISME J.">
        <title>Gammaproteobacteria mediating utilization of methyl-, sulfur- and petroleum organic compounds in deep ocean hydrothermal plumes.</title>
        <authorList>
            <person name="Zhou Z."/>
            <person name="Liu Y."/>
            <person name="Pan J."/>
            <person name="Cron B.R."/>
            <person name="Toner B.M."/>
            <person name="Anantharaman K."/>
            <person name="Breier J.A."/>
            <person name="Dick G.J."/>
            <person name="Li M."/>
        </authorList>
    </citation>
    <scope>NUCLEOTIDE SEQUENCE</scope>
    <source>
        <strain evidence="2">SZUA-1385</strain>
    </source>
</reference>
<name>A0A832YT80_9EURY</name>
<evidence type="ECO:0000313" key="2">
    <source>
        <dbReference type="EMBL" id="HIP17108.1"/>
    </source>
</evidence>
<gene>
    <name evidence="2" type="ORF">EYG76_02255</name>
</gene>
<dbReference type="EMBL" id="DQSV01000045">
    <property type="protein sequence ID" value="HIP17108.1"/>
    <property type="molecule type" value="Genomic_DNA"/>
</dbReference>
<dbReference type="Pfam" id="PF01396">
    <property type="entry name" value="Zn_ribbon_Top1"/>
    <property type="match status" value="1"/>
</dbReference>
<accession>A0A832YT80</accession>
<sequence length="291" mass="34340">MEELFKLLTNDIHFNVTELSSKTWNKNWKVPEGLISIVGLEDGKRPVFYYGVVDGYKEDYLLNKGVSENNNKFVNARMYFKFDRNDVMAKERYVVANGFNGLLLCIKIDKNKFTKTFEEILLKKYNEGEEHIVEVLDKMMDRNMFDSVEESVRYITNRDYNWLIGRLKYKAGLFNYSGQGYWLLPLKTNMKITKGFKLTDNEIIVDLENTELFKNYLVYVDIKDGVIKYNKDRLCKSGFSLVDEIRKQMSDDTCPWCGGKLRLVKTKRGEFLGCSNYPKCLYRRFLKNNKR</sequence>
<dbReference type="InterPro" id="IPR013498">
    <property type="entry name" value="Topo_IA_Znf"/>
</dbReference>
<protein>
    <recommendedName>
        <fullName evidence="1">DNA topoisomerase type IA zn finger domain-containing protein</fullName>
    </recommendedName>
</protein>
<dbReference type="GO" id="GO:0003916">
    <property type="term" value="F:DNA topoisomerase activity"/>
    <property type="evidence" value="ECO:0007669"/>
    <property type="project" value="InterPro"/>
</dbReference>
<dbReference type="AlphaFoldDB" id="A0A832YT80"/>
<dbReference type="GO" id="GO:0006265">
    <property type="term" value="P:DNA topological change"/>
    <property type="evidence" value="ECO:0007669"/>
    <property type="project" value="InterPro"/>
</dbReference>
<evidence type="ECO:0000313" key="3">
    <source>
        <dbReference type="Proteomes" id="UP000605144"/>
    </source>
</evidence>
<dbReference type="GO" id="GO:0005694">
    <property type="term" value="C:chromosome"/>
    <property type="evidence" value="ECO:0007669"/>
    <property type="project" value="InterPro"/>
</dbReference>
<dbReference type="Gene3D" id="3.30.65.10">
    <property type="entry name" value="Bacterial Topoisomerase I, domain 1"/>
    <property type="match status" value="1"/>
</dbReference>
<comment type="caution">
    <text evidence="2">The sequence shown here is derived from an EMBL/GenBank/DDBJ whole genome shotgun (WGS) entry which is preliminary data.</text>
</comment>
<organism evidence="2 3">
    <name type="scientific">Methanothermococcus okinawensis</name>
    <dbReference type="NCBI Taxonomy" id="155863"/>
    <lineage>
        <taxon>Archaea</taxon>
        <taxon>Methanobacteriati</taxon>
        <taxon>Methanobacteriota</taxon>
        <taxon>Methanomada group</taxon>
        <taxon>Methanococci</taxon>
        <taxon>Methanococcales</taxon>
        <taxon>Methanococcaceae</taxon>
        <taxon>Methanothermococcus</taxon>
    </lineage>
</organism>